<accession>A0A6P0UJC2</accession>
<dbReference type="GO" id="GO:0006508">
    <property type="term" value="P:proteolysis"/>
    <property type="evidence" value="ECO:0007669"/>
    <property type="project" value="UniProtKB-KW"/>
</dbReference>
<dbReference type="Proteomes" id="UP000468581">
    <property type="component" value="Unassembled WGS sequence"/>
</dbReference>
<dbReference type="GO" id="GO:0008237">
    <property type="term" value="F:metallopeptidase activity"/>
    <property type="evidence" value="ECO:0007669"/>
    <property type="project" value="UniProtKB-KW"/>
</dbReference>
<dbReference type="Gene3D" id="1.10.390.10">
    <property type="entry name" value="Neutral Protease Domain 2"/>
    <property type="match status" value="1"/>
</dbReference>
<comment type="caution">
    <text evidence="1">The sequence shown here is derived from an EMBL/GenBank/DDBJ whole genome shotgun (WGS) entry which is preliminary data.</text>
</comment>
<keyword evidence="2" id="KW-1185">Reference proteome</keyword>
<name>A0A6P0UJC2_9FLAO</name>
<gene>
    <name evidence="1" type="ORF">GWK08_08100</name>
</gene>
<keyword evidence="1" id="KW-0482">Metalloprotease</keyword>
<organism evidence="1 2">
    <name type="scientific">Leptobacterium flavescens</name>
    <dbReference type="NCBI Taxonomy" id="472055"/>
    <lineage>
        <taxon>Bacteria</taxon>
        <taxon>Pseudomonadati</taxon>
        <taxon>Bacteroidota</taxon>
        <taxon>Flavobacteriia</taxon>
        <taxon>Flavobacteriales</taxon>
        <taxon>Flavobacteriaceae</taxon>
        <taxon>Leptobacterium</taxon>
    </lineage>
</organism>
<protein>
    <submittedName>
        <fullName evidence="1">Metalloprotease</fullName>
    </submittedName>
</protein>
<proteinExistence type="predicted"/>
<dbReference type="AlphaFoldDB" id="A0A6P0UJC2"/>
<keyword evidence="1" id="KW-0645">Protease</keyword>
<sequence length="933" mass="109837">MYSAFLCLCCTLGAQNSHKINATLHQETNSINIQQEVVFFNSSKDTLNSIYLTDWNNAYASKKTALARRFAEEFDKSLHLAKDKERGYTNVISITDRNFNFLKWERLPAGDLIRVQLNFPIYPGQEYTFKLSYTVQLPRSKFTRYGHTPQGNYNLRYWYISPAVYRDGEWKLYSNTDLDDQYTYASDYELVFNYPKGYKLHSDLNVASGQEVENYMQIILNGKDRGDLKLFLERDRTFEYFQNEKLTLITNIEARGMQDVFKAISVDKVINFIHRNLGSYPHERLLVSDLDYKKNPLYGLNQLPSFLRPFPEEFQYELKLLKTSLKNWLENTVYVDPRGERWTTDAIQNYLMIKYVDEYYPDMKLLGKVSNLFIVRSFHLAKLNFNDQYPFLSMLMARRNQDQPLSTPADSLVKFNEKISNKYKAGLGLVYLDNYLMQNHIDNRIRTFYKEQSLKDINASYFEDYLKEGSPKDIDWFFDFYIRSRDQIDFKIKKAKKVGDSVYVTIKNKSGTNVPITLFGLKKDSVVSKQWFTDIKEEETFKIARNGAERLVLNYDKTIPEFNQRDNWKSLNGFFSSNKKLQFKFFKDAENPYYNQIFFVPTVTFNVYDKLTPGLRLHNKTFLRRPFVFDLQPAYSSGERTLVGSGSIAYIRDLRKDDQNLFRISYSLRASTFHFAPASRFISITPSVSLSFRTNDFRSNKLERFQARYVNIIRNRSIDVETDPDYSVFNARYRYSDNGIVRFLSYFADVQVAQDFAKIAFSLNYRKLFQNNRQLNLRLFAGKFIYNSTNSDFFSFALDRPTDYLFDFNYLGRSEDSGIFSQQIIIAEGGFKSQLEDPFSNNWLVTGNASFNLWKWVELYGDVGLLKNQTGNPRFVYDSGIRLNLVTDYFELYFPLYSNKGFEPSQPNYDQQIRFVVTLSPRTLLGLFTRKWF</sequence>
<keyword evidence="1" id="KW-0378">Hydrolase</keyword>
<evidence type="ECO:0000313" key="2">
    <source>
        <dbReference type="Proteomes" id="UP000468581"/>
    </source>
</evidence>
<dbReference type="InterPro" id="IPR027268">
    <property type="entry name" value="Peptidase_M4/M1_CTD_sf"/>
</dbReference>
<dbReference type="EMBL" id="JAABOO010000002">
    <property type="protein sequence ID" value="NER13395.1"/>
    <property type="molecule type" value="Genomic_DNA"/>
</dbReference>
<evidence type="ECO:0000313" key="1">
    <source>
        <dbReference type="EMBL" id="NER13395.1"/>
    </source>
</evidence>
<reference evidence="1 2" key="1">
    <citation type="submission" date="2020-01" db="EMBL/GenBank/DDBJ databases">
        <title>Leptobacterium flavescens.</title>
        <authorList>
            <person name="Wang G."/>
        </authorList>
    </citation>
    <scope>NUCLEOTIDE SEQUENCE [LARGE SCALE GENOMIC DNA]</scope>
    <source>
        <strain evidence="1 2">KCTC 22160</strain>
    </source>
</reference>